<comment type="similarity">
    <text evidence="1">Belongs to the ABC transporter superfamily.</text>
</comment>
<dbReference type="RefSeq" id="WP_185128139.1">
    <property type="nucleotide sequence ID" value="NZ_JACJVO010000007.1"/>
</dbReference>
<evidence type="ECO:0000256" key="2">
    <source>
        <dbReference type="ARBA" id="ARBA00022448"/>
    </source>
</evidence>
<evidence type="ECO:0000256" key="4">
    <source>
        <dbReference type="ARBA" id="ARBA00022840"/>
    </source>
</evidence>
<dbReference type="SUPFAM" id="SSF52540">
    <property type="entry name" value="P-loop containing nucleoside triphosphate hydrolases"/>
    <property type="match status" value="1"/>
</dbReference>
<name>A0A7X0SI99_9BACL</name>
<dbReference type="PANTHER" id="PTHR43335:SF4">
    <property type="entry name" value="ABC TRANSPORTER, ATP-BINDING PROTEIN"/>
    <property type="match status" value="1"/>
</dbReference>
<dbReference type="Gene3D" id="3.40.50.300">
    <property type="entry name" value="P-loop containing nucleotide triphosphate hydrolases"/>
    <property type="match status" value="1"/>
</dbReference>
<proteinExistence type="inferred from homology"/>
<sequence length="332" mass="35630">MEQAVIELNGLTKRYGEFTAVSGLNLSIRAGEIFGLLGPNGAGKTTTILMMLGLTEPSAGTATVCGIDATRNPMQVKRRVGYMPDDVGFYEDRTGLDNLVYTARLNRIPAKEARVRAEQMLEKVGLSEAAHKKTGAYSRGMRQRLGLADVLIKQPEVIILDEPTLGIDPEGVRELLTLIRDLSRNEGLTVLLSSHHLHQVQQICDRVGLFVGGKLIASGDLDALSRELDGGPTRLVEADIRGWTPELTDAIAAIEHVSGVTSGDADALDNAAAGDAGSVTVRVAGTADFTPQLASVIVGSGAELLGLRPMRYGLDEIYHRYFEGGDSRDRVH</sequence>
<dbReference type="GO" id="GO:0016887">
    <property type="term" value="F:ATP hydrolysis activity"/>
    <property type="evidence" value="ECO:0007669"/>
    <property type="project" value="InterPro"/>
</dbReference>
<dbReference type="EMBL" id="JACJVO010000007">
    <property type="protein sequence ID" value="MBB6730474.1"/>
    <property type="molecule type" value="Genomic_DNA"/>
</dbReference>
<accession>A0A7X0SI99</accession>
<dbReference type="PROSITE" id="PS50893">
    <property type="entry name" value="ABC_TRANSPORTER_2"/>
    <property type="match status" value="1"/>
</dbReference>
<keyword evidence="4 6" id="KW-0067">ATP-binding</keyword>
<dbReference type="PANTHER" id="PTHR43335">
    <property type="entry name" value="ABC TRANSPORTER, ATP-BINDING PROTEIN"/>
    <property type="match status" value="1"/>
</dbReference>
<dbReference type="Proteomes" id="UP000564644">
    <property type="component" value="Unassembled WGS sequence"/>
</dbReference>
<dbReference type="Pfam" id="PF00005">
    <property type="entry name" value="ABC_tran"/>
    <property type="match status" value="1"/>
</dbReference>
<dbReference type="GO" id="GO:0005524">
    <property type="term" value="F:ATP binding"/>
    <property type="evidence" value="ECO:0007669"/>
    <property type="project" value="UniProtKB-KW"/>
</dbReference>
<evidence type="ECO:0000313" key="6">
    <source>
        <dbReference type="EMBL" id="MBB6730474.1"/>
    </source>
</evidence>
<evidence type="ECO:0000256" key="3">
    <source>
        <dbReference type="ARBA" id="ARBA00022741"/>
    </source>
</evidence>
<dbReference type="InterPro" id="IPR003439">
    <property type="entry name" value="ABC_transporter-like_ATP-bd"/>
</dbReference>
<evidence type="ECO:0000313" key="7">
    <source>
        <dbReference type="Proteomes" id="UP000564644"/>
    </source>
</evidence>
<keyword evidence="3" id="KW-0547">Nucleotide-binding</keyword>
<gene>
    <name evidence="6" type="ORF">H7C18_06125</name>
</gene>
<dbReference type="InterPro" id="IPR027417">
    <property type="entry name" value="P-loop_NTPase"/>
</dbReference>
<dbReference type="CDD" id="cd03230">
    <property type="entry name" value="ABC_DR_subfamily_A"/>
    <property type="match status" value="1"/>
</dbReference>
<dbReference type="AlphaFoldDB" id="A0A7X0SI99"/>
<organism evidence="6 7">
    <name type="scientific">Cohnella zeiphila</name>
    <dbReference type="NCBI Taxonomy" id="2761120"/>
    <lineage>
        <taxon>Bacteria</taxon>
        <taxon>Bacillati</taxon>
        <taxon>Bacillota</taxon>
        <taxon>Bacilli</taxon>
        <taxon>Bacillales</taxon>
        <taxon>Paenibacillaceae</taxon>
        <taxon>Cohnella</taxon>
    </lineage>
</organism>
<reference evidence="6 7" key="1">
    <citation type="submission" date="2020-08" db="EMBL/GenBank/DDBJ databases">
        <title>Cohnella phylogeny.</title>
        <authorList>
            <person name="Dunlap C."/>
        </authorList>
    </citation>
    <scope>NUCLEOTIDE SEQUENCE [LARGE SCALE GENOMIC DNA]</scope>
    <source>
        <strain evidence="6 7">CBP 2801</strain>
    </source>
</reference>
<keyword evidence="7" id="KW-1185">Reference proteome</keyword>
<feature type="domain" description="ABC transporter" evidence="5">
    <location>
        <begin position="6"/>
        <end position="237"/>
    </location>
</feature>
<evidence type="ECO:0000256" key="1">
    <source>
        <dbReference type="ARBA" id="ARBA00005417"/>
    </source>
</evidence>
<comment type="caution">
    <text evidence="6">The sequence shown here is derived from an EMBL/GenBank/DDBJ whole genome shotgun (WGS) entry which is preliminary data.</text>
</comment>
<keyword evidence="2" id="KW-0813">Transport</keyword>
<dbReference type="InterPro" id="IPR003593">
    <property type="entry name" value="AAA+_ATPase"/>
</dbReference>
<evidence type="ECO:0000259" key="5">
    <source>
        <dbReference type="PROSITE" id="PS50893"/>
    </source>
</evidence>
<protein>
    <submittedName>
        <fullName evidence="6">ABC transporter ATP-binding protein</fullName>
    </submittedName>
</protein>
<dbReference type="SMART" id="SM00382">
    <property type="entry name" value="AAA"/>
    <property type="match status" value="1"/>
</dbReference>